<dbReference type="EC" id="2.7.1.2" evidence="2"/>
<dbReference type="NCBIfam" id="TIGR00744">
    <property type="entry name" value="ROK_glcA_fam"/>
    <property type="match status" value="1"/>
</dbReference>
<dbReference type="InterPro" id="IPR000600">
    <property type="entry name" value="ROK"/>
</dbReference>
<comment type="caution">
    <text evidence="9">The sequence shown here is derived from an EMBL/GenBank/DDBJ whole genome shotgun (WGS) entry which is preliminary data.</text>
</comment>
<organism evidence="9 10">
    <name type="scientific">Candidatus Weimeria bifida</name>
    <dbReference type="NCBI Taxonomy" id="2599074"/>
    <lineage>
        <taxon>Bacteria</taxon>
        <taxon>Bacillati</taxon>
        <taxon>Bacillota</taxon>
        <taxon>Clostridia</taxon>
        <taxon>Lachnospirales</taxon>
        <taxon>Lachnospiraceae</taxon>
        <taxon>Candidatus Weimeria</taxon>
    </lineage>
</organism>
<evidence type="ECO:0000256" key="1">
    <source>
        <dbReference type="ARBA" id="ARBA00006479"/>
    </source>
</evidence>
<name>A0A6N7J1G5_9FIRM</name>
<keyword evidence="10" id="KW-1185">Reference proteome</keyword>
<dbReference type="GO" id="GO:0005737">
    <property type="term" value="C:cytoplasm"/>
    <property type="evidence" value="ECO:0007669"/>
    <property type="project" value="InterPro"/>
</dbReference>
<dbReference type="GO" id="GO:0005524">
    <property type="term" value="F:ATP binding"/>
    <property type="evidence" value="ECO:0007669"/>
    <property type="project" value="UniProtKB-KW"/>
</dbReference>
<dbReference type="InterPro" id="IPR043129">
    <property type="entry name" value="ATPase_NBD"/>
</dbReference>
<comment type="similarity">
    <text evidence="1">Belongs to the ROK (NagC/XylR) family.</text>
</comment>
<evidence type="ECO:0000256" key="3">
    <source>
        <dbReference type="ARBA" id="ARBA00014701"/>
    </source>
</evidence>
<evidence type="ECO:0000256" key="2">
    <source>
        <dbReference type="ARBA" id="ARBA00012323"/>
    </source>
</evidence>
<evidence type="ECO:0000313" key="9">
    <source>
        <dbReference type="EMBL" id="MQN01923.1"/>
    </source>
</evidence>
<evidence type="ECO:0000256" key="6">
    <source>
        <dbReference type="ARBA" id="ARBA00022777"/>
    </source>
</evidence>
<accession>A0A6N7J1G5</accession>
<keyword evidence="6" id="KW-0418">Kinase</keyword>
<gene>
    <name evidence="9" type="ORF">FRC54_08480</name>
</gene>
<proteinExistence type="inferred from homology"/>
<keyword evidence="4 9" id="KW-0808">Transferase</keyword>
<protein>
    <recommendedName>
        <fullName evidence="3">Glucokinase</fullName>
        <ecNumber evidence="2">2.7.1.2</ecNumber>
    </recommendedName>
    <alternativeName>
        <fullName evidence="8">Glucose kinase</fullName>
    </alternativeName>
</protein>
<dbReference type="PANTHER" id="PTHR18964">
    <property type="entry name" value="ROK (REPRESSOR, ORF, KINASE) FAMILY"/>
    <property type="match status" value="1"/>
</dbReference>
<dbReference type="AlphaFoldDB" id="A0A6N7J1G5"/>
<dbReference type="InterPro" id="IPR004654">
    <property type="entry name" value="ROK_glcA"/>
</dbReference>
<keyword evidence="7" id="KW-0067">ATP-binding</keyword>
<dbReference type="EMBL" id="VOGC01000007">
    <property type="protein sequence ID" value="MQN01923.1"/>
    <property type="molecule type" value="Genomic_DNA"/>
</dbReference>
<dbReference type="PANTHER" id="PTHR18964:SF149">
    <property type="entry name" value="BIFUNCTIONAL UDP-N-ACETYLGLUCOSAMINE 2-EPIMERASE_N-ACETYLMANNOSAMINE KINASE"/>
    <property type="match status" value="1"/>
</dbReference>
<evidence type="ECO:0000256" key="7">
    <source>
        <dbReference type="ARBA" id="ARBA00022840"/>
    </source>
</evidence>
<keyword evidence="5" id="KW-0547">Nucleotide-binding</keyword>
<dbReference type="Proteomes" id="UP000460257">
    <property type="component" value="Unassembled WGS sequence"/>
</dbReference>
<sequence length="313" mass="32911">MKYAVGFDLGGTTCKVGVFDETGKLLDKWEVQTDKKDGGKNIIPNLAENIKSYLHGKNIPISDVIGGGIGVPGAVTPDGIVNKCVNLGWDEKVAIEEQMTKYCGFPVKAGNDGDVAALGENYKGAGQGTQSMVMVTLGTGIGGGIIIENKMLIGFNGAGGEIGHIHIDDDETEQCGCGNKGCIEQYASATGIVRLAHRALLKESMDSPLRQMQHITAKDVFDQAKAGDALANQIADEVCARLGKALSIIANIINPEMFVIGGGVSKAGQIIIDKTRPSFEEYAFHACRGTKIELAKLGNDAGIYGGVGLILNK</sequence>
<dbReference type="GO" id="GO:0006096">
    <property type="term" value="P:glycolytic process"/>
    <property type="evidence" value="ECO:0007669"/>
    <property type="project" value="InterPro"/>
</dbReference>
<evidence type="ECO:0000256" key="8">
    <source>
        <dbReference type="ARBA" id="ARBA00032386"/>
    </source>
</evidence>
<dbReference type="GO" id="GO:0004340">
    <property type="term" value="F:glucokinase activity"/>
    <property type="evidence" value="ECO:0007669"/>
    <property type="project" value="UniProtKB-EC"/>
</dbReference>
<dbReference type="Pfam" id="PF00480">
    <property type="entry name" value="ROK"/>
    <property type="match status" value="1"/>
</dbReference>
<dbReference type="PROSITE" id="PS01125">
    <property type="entry name" value="ROK"/>
    <property type="match status" value="1"/>
</dbReference>
<dbReference type="InterPro" id="IPR049874">
    <property type="entry name" value="ROK_cs"/>
</dbReference>
<evidence type="ECO:0000313" key="10">
    <source>
        <dbReference type="Proteomes" id="UP000460257"/>
    </source>
</evidence>
<evidence type="ECO:0000256" key="4">
    <source>
        <dbReference type="ARBA" id="ARBA00022679"/>
    </source>
</evidence>
<dbReference type="SUPFAM" id="SSF53067">
    <property type="entry name" value="Actin-like ATPase domain"/>
    <property type="match status" value="1"/>
</dbReference>
<dbReference type="Gene3D" id="3.30.420.40">
    <property type="match status" value="2"/>
</dbReference>
<reference evidence="9" key="1">
    <citation type="journal article" date="2020" name="Appl. Environ. Microbiol.">
        <title>Medium-Chain Fatty Acid Synthesis by 'Candidatus Weimeria bifida' gen. nov., sp. nov., and 'Candidatus Pseudoramibacter fermentans' sp. nov.</title>
        <authorList>
            <person name="Scarborough M.J."/>
            <person name="Myers K.S."/>
            <person name="Donohue T.J."/>
            <person name="Noguera D.R."/>
        </authorList>
    </citation>
    <scope>NUCLEOTIDE SEQUENCE</scope>
    <source>
        <strain evidence="9">LCO1.1</strain>
    </source>
</reference>
<evidence type="ECO:0000256" key="5">
    <source>
        <dbReference type="ARBA" id="ARBA00022741"/>
    </source>
</evidence>